<reference evidence="2" key="1">
    <citation type="submission" date="2014-01" db="EMBL/GenBank/DDBJ databases">
        <title>The Genome Sequence of Anopheles melas CM1001059_A (V2).</title>
        <authorList>
            <consortium name="The Broad Institute Genomics Platform"/>
            <person name="Neafsey D.E."/>
            <person name="Besansky N."/>
            <person name="Howell P."/>
            <person name="Walton C."/>
            <person name="Young S.K."/>
            <person name="Zeng Q."/>
            <person name="Gargeya S."/>
            <person name="Fitzgerald M."/>
            <person name="Haas B."/>
            <person name="Abouelleil A."/>
            <person name="Allen A.W."/>
            <person name="Alvarado L."/>
            <person name="Arachchi H.M."/>
            <person name="Berlin A.M."/>
            <person name="Chapman S.B."/>
            <person name="Gainer-Dewar J."/>
            <person name="Goldberg J."/>
            <person name="Griggs A."/>
            <person name="Gujja S."/>
            <person name="Hansen M."/>
            <person name="Howarth C."/>
            <person name="Imamovic A."/>
            <person name="Ireland A."/>
            <person name="Larimer J."/>
            <person name="McCowan C."/>
            <person name="Murphy C."/>
            <person name="Pearson M."/>
            <person name="Poon T.W."/>
            <person name="Priest M."/>
            <person name="Roberts A."/>
            <person name="Saif S."/>
            <person name="Shea T."/>
            <person name="Sisk P."/>
            <person name="Sykes S."/>
            <person name="Wortman J."/>
            <person name="Nusbaum C."/>
            <person name="Birren B."/>
        </authorList>
    </citation>
    <scope>NUCLEOTIDE SEQUENCE [LARGE SCALE GENOMIC DNA]</scope>
    <source>
        <strain evidence="2">CM1001059</strain>
    </source>
</reference>
<organism evidence="1 2">
    <name type="scientific">Anopheles melas</name>
    <dbReference type="NCBI Taxonomy" id="34690"/>
    <lineage>
        <taxon>Eukaryota</taxon>
        <taxon>Metazoa</taxon>
        <taxon>Ecdysozoa</taxon>
        <taxon>Arthropoda</taxon>
        <taxon>Hexapoda</taxon>
        <taxon>Insecta</taxon>
        <taxon>Pterygota</taxon>
        <taxon>Neoptera</taxon>
        <taxon>Endopterygota</taxon>
        <taxon>Diptera</taxon>
        <taxon>Nematocera</taxon>
        <taxon>Culicoidea</taxon>
        <taxon>Culicidae</taxon>
        <taxon>Anophelinae</taxon>
        <taxon>Anopheles</taxon>
    </lineage>
</organism>
<keyword evidence="2" id="KW-1185">Reference proteome</keyword>
<sequence length="113" mass="12680">MPEFDDTFLFDCASFERKKWKTHQLRFHPSAVVLKSASNLDPFLDVDFKKAPVPAAPTMRQECAGYVAEVSNISSATLDSPGLGRRTAASRIKLFGGSYSSTYDVSQWERQDR</sequence>
<evidence type="ECO:0000313" key="2">
    <source>
        <dbReference type="Proteomes" id="UP000075902"/>
    </source>
</evidence>
<dbReference type="EnsemblMetazoa" id="AMEC020009-RA">
    <property type="protein sequence ID" value="AMEC020009-PA"/>
    <property type="gene ID" value="AMEC020009"/>
</dbReference>
<dbReference type="VEuPathDB" id="VectorBase:AMEC020009"/>
<evidence type="ECO:0000313" key="1">
    <source>
        <dbReference type="EnsemblMetazoa" id="AMEC020009-PA"/>
    </source>
</evidence>
<protein>
    <submittedName>
        <fullName evidence="1">Uncharacterized protein</fullName>
    </submittedName>
</protein>
<name>A0A182UGJ4_9DIPT</name>
<dbReference type="Proteomes" id="UP000075902">
    <property type="component" value="Unassembled WGS sequence"/>
</dbReference>
<accession>A0A182UGJ4</accession>
<reference evidence="1" key="2">
    <citation type="submission" date="2020-05" db="UniProtKB">
        <authorList>
            <consortium name="EnsemblMetazoa"/>
        </authorList>
    </citation>
    <scope>IDENTIFICATION</scope>
    <source>
        <strain evidence="1">CM1001059</strain>
    </source>
</reference>
<dbReference type="AlphaFoldDB" id="A0A182UGJ4"/>
<proteinExistence type="predicted"/>